<reference evidence="12 13" key="1">
    <citation type="submission" date="2018-06" db="EMBL/GenBank/DDBJ databases">
        <authorList>
            <consortium name="Pathogen Informatics"/>
            <person name="Doyle S."/>
        </authorList>
    </citation>
    <scope>NUCLEOTIDE SEQUENCE [LARGE SCALE GENOMIC DNA]</scope>
    <source>
        <strain evidence="12 13">NCTC10738</strain>
    </source>
</reference>
<dbReference type="EMBL" id="AP024613">
    <property type="protein sequence ID" value="BCV44327.1"/>
    <property type="molecule type" value="Genomic_DNA"/>
</dbReference>
<keyword evidence="13" id="KW-1185">Reference proteome</keyword>
<evidence type="ECO:0000313" key="13">
    <source>
        <dbReference type="Proteomes" id="UP000254069"/>
    </source>
</evidence>
<evidence type="ECO:0000313" key="11">
    <source>
        <dbReference type="EMBL" id="BCV44327.1"/>
    </source>
</evidence>
<feature type="transmembrane region" description="Helical" evidence="10">
    <location>
        <begin position="84"/>
        <end position="103"/>
    </location>
</feature>
<comment type="similarity">
    <text evidence="7">Belongs to the drug/metabolite transporter (DMT) superfamily. Small multidrug resistance (SMR) (TC 2.A.7.1) family. Gdx/SugE subfamily.</text>
</comment>
<sequence length="104" mass="10766">MNWILLILAGLFEIGWAIGLKYTQGFTKLTPSLLTLGAMAISVGLLGLATKSLPIGTAYGVWVGIGAMGTALVGIWLFGESASLMKIGSLLLIFIGVLGLKLAS</sequence>
<dbReference type="GO" id="GO:0022857">
    <property type="term" value="F:transmembrane transporter activity"/>
    <property type="evidence" value="ECO:0007669"/>
    <property type="project" value="InterPro"/>
</dbReference>
<dbReference type="KEGG" id="salg:BS332_14120"/>
<reference evidence="11" key="2">
    <citation type="submission" date="2021-05" db="EMBL/GenBank/DDBJ databases">
        <title>Molecular characterization for Shewanella algae harboring chromosomal blaOXA-55-like strains isolated from clinical and environment sample.</title>
        <authorList>
            <person name="Ohama Y."/>
            <person name="Aoki K."/>
            <person name="Harada S."/>
            <person name="Moriya K."/>
            <person name="Ishii Y."/>
            <person name="Tateda K."/>
        </authorList>
    </citation>
    <scope>NUCLEOTIDE SEQUENCE</scope>
    <source>
        <strain evidence="11">TUM17379</strain>
    </source>
</reference>
<evidence type="ECO:0000256" key="5">
    <source>
        <dbReference type="ARBA" id="ARBA00022989"/>
    </source>
</evidence>
<feature type="transmembrane region" description="Helical" evidence="10">
    <location>
        <begin position="57"/>
        <end position="78"/>
    </location>
</feature>
<dbReference type="FunFam" id="1.10.3730.20:FF:000001">
    <property type="entry name" value="Quaternary ammonium compound resistance transporter SugE"/>
    <property type="match status" value="1"/>
</dbReference>
<dbReference type="Gene3D" id="1.10.3730.20">
    <property type="match status" value="1"/>
</dbReference>
<evidence type="ECO:0000256" key="1">
    <source>
        <dbReference type="ARBA" id="ARBA00004651"/>
    </source>
</evidence>
<dbReference type="Proteomes" id="UP000254069">
    <property type="component" value="Unassembled WGS sequence"/>
</dbReference>
<keyword evidence="3" id="KW-1003">Cell membrane</keyword>
<dbReference type="InterPro" id="IPR037185">
    <property type="entry name" value="EmrE-like"/>
</dbReference>
<evidence type="ECO:0000256" key="9">
    <source>
        <dbReference type="RuleBase" id="RU003942"/>
    </source>
</evidence>
<evidence type="ECO:0000313" key="12">
    <source>
        <dbReference type="EMBL" id="SUI45737.1"/>
    </source>
</evidence>
<dbReference type="InterPro" id="IPR045324">
    <property type="entry name" value="Small_multidrug_res"/>
</dbReference>
<evidence type="ECO:0000256" key="7">
    <source>
        <dbReference type="ARBA" id="ARBA00038151"/>
    </source>
</evidence>
<dbReference type="PANTHER" id="PTHR30561">
    <property type="entry name" value="SMR FAMILY PROTON-DEPENDENT DRUG EFFLUX TRANSPORTER SUGE"/>
    <property type="match status" value="1"/>
</dbReference>
<dbReference type="Proteomes" id="UP000825078">
    <property type="component" value="Chromosome"/>
</dbReference>
<evidence type="ECO:0000256" key="2">
    <source>
        <dbReference type="ARBA" id="ARBA00022448"/>
    </source>
</evidence>
<evidence type="ECO:0000256" key="3">
    <source>
        <dbReference type="ARBA" id="ARBA00022475"/>
    </source>
</evidence>
<evidence type="ECO:0000256" key="4">
    <source>
        <dbReference type="ARBA" id="ARBA00022692"/>
    </source>
</evidence>
<dbReference type="RefSeq" id="WP_025889847.1">
    <property type="nucleotide sequence ID" value="NZ_AP024609.1"/>
</dbReference>
<organism evidence="12 13">
    <name type="scientific">Shewanella algae</name>
    <dbReference type="NCBI Taxonomy" id="38313"/>
    <lineage>
        <taxon>Bacteria</taxon>
        <taxon>Pseudomonadati</taxon>
        <taxon>Pseudomonadota</taxon>
        <taxon>Gammaproteobacteria</taxon>
        <taxon>Alteromonadales</taxon>
        <taxon>Shewanellaceae</taxon>
        <taxon>Shewanella</taxon>
    </lineage>
</organism>
<proteinExistence type="inferred from homology"/>
<dbReference type="AlphaFoldDB" id="A0A379YIX1"/>
<evidence type="ECO:0000256" key="6">
    <source>
        <dbReference type="ARBA" id="ARBA00023136"/>
    </source>
</evidence>
<dbReference type="EMBL" id="UGYO01000001">
    <property type="protein sequence ID" value="SUI45737.1"/>
    <property type="molecule type" value="Genomic_DNA"/>
</dbReference>
<gene>
    <name evidence="12" type="primary">sugE</name>
    <name evidence="12" type="ORF">NCTC10738_00105</name>
    <name evidence="11" type="ORF">TUM17379_13450</name>
</gene>
<feature type="transmembrane region" description="Helical" evidence="10">
    <location>
        <begin position="33"/>
        <end position="50"/>
    </location>
</feature>
<accession>A0A379YIX1</accession>
<dbReference type="SUPFAM" id="SSF103481">
    <property type="entry name" value="Multidrug resistance efflux transporter EmrE"/>
    <property type="match status" value="1"/>
</dbReference>
<keyword evidence="4 9" id="KW-0812">Transmembrane</keyword>
<dbReference type="PANTHER" id="PTHR30561:SF0">
    <property type="entry name" value="GUANIDINIUM EXPORTER"/>
    <property type="match status" value="1"/>
</dbReference>
<dbReference type="GO" id="GO:0005886">
    <property type="term" value="C:plasma membrane"/>
    <property type="evidence" value="ECO:0007669"/>
    <property type="project" value="UniProtKB-SubCell"/>
</dbReference>
<keyword evidence="2" id="KW-0813">Transport</keyword>
<evidence type="ECO:0000256" key="10">
    <source>
        <dbReference type="SAM" id="Phobius"/>
    </source>
</evidence>
<evidence type="ECO:0000256" key="8">
    <source>
        <dbReference type="ARBA" id="ARBA00039168"/>
    </source>
</evidence>
<dbReference type="GO" id="GO:1990961">
    <property type="term" value="P:xenobiotic detoxification by transmembrane export across the plasma membrane"/>
    <property type="evidence" value="ECO:0007669"/>
    <property type="project" value="UniProtKB-ARBA"/>
</dbReference>
<keyword evidence="5 10" id="KW-1133">Transmembrane helix</keyword>
<name>A0A379YIX1_9GAMM</name>
<comment type="subcellular location">
    <subcellularLocation>
        <location evidence="1 9">Cell membrane</location>
        <topology evidence="1 9">Multi-pass membrane protein</topology>
    </subcellularLocation>
</comment>
<protein>
    <recommendedName>
        <fullName evidence="8">Guanidinium exporter</fullName>
    </recommendedName>
</protein>
<dbReference type="InterPro" id="IPR000390">
    <property type="entry name" value="Small_drug/metabolite_transptr"/>
</dbReference>
<keyword evidence="6 10" id="KW-0472">Membrane</keyword>
<dbReference type="NCBIfam" id="NF008512">
    <property type="entry name" value="PRK11431.1"/>
    <property type="match status" value="1"/>
</dbReference>
<dbReference type="Pfam" id="PF00893">
    <property type="entry name" value="Multi_Drug_Res"/>
    <property type="match status" value="1"/>
</dbReference>